<evidence type="ECO:0000256" key="1">
    <source>
        <dbReference type="SAM" id="MobiDB-lite"/>
    </source>
</evidence>
<feature type="region of interest" description="Disordered" evidence="1">
    <location>
        <begin position="134"/>
        <end position="162"/>
    </location>
</feature>
<organism evidence="2 3">
    <name type="scientific">Mycena chlorophos</name>
    <name type="common">Agaric fungus</name>
    <name type="synonym">Agaricus chlorophos</name>
    <dbReference type="NCBI Taxonomy" id="658473"/>
    <lineage>
        <taxon>Eukaryota</taxon>
        <taxon>Fungi</taxon>
        <taxon>Dikarya</taxon>
        <taxon>Basidiomycota</taxon>
        <taxon>Agaricomycotina</taxon>
        <taxon>Agaricomycetes</taxon>
        <taxon>Agaricomycetidae</taxon>
        <taxon>Agaricales</taxon>
        <taxon>Marasmiineae</taxon>
        <taxon>Mycenaceae</taxon>
        <taxon>Mycena</taxon>
    </lineage>
</organism>
<proteinExistence type="predicted"/>
<reference evidence="2" key="1">
    <citation type="submission" date="2014-09" db="EMBL/GenBank/DDBJ databases">
        <title>Genome sequence of the luminous mushroom Mycena chlorophos for searching fungal bioluminescence genes.</title>
        <authorList>
            <person name="Tanaka Y."/>
            <person name="Kasuga D."/>
            <person name="Oba Y."/>
            <person name="Hase S."/>
            <person name="Sato K."/>
            <person name="Oba Y."/>
            <person name="Sakakibara Y."/>
        </authorList>
    </citation>
    <scope>NUCLEOTIDE SEQUENCE</scope>
</reference>
<evidence type="ECO:0000313" key="3">
    <source>
        <dbReference type="Proteomes" id="UP000815677"/>
    </source>
</evidence>
<evidence type="ECO:0000313" key="2">
    <source>
        <dbReference type="EMBL" id="GAT47781.1"/>
    </source>
</evidence>
<protein>
    <submittedName>
        <fullName evidence="2">Uncharacterized protein</fullName>
    </submittedName>
</protein>
<sequence length="162" mass="17794">MRVPYPGVGKVLGVGQEQLWRPIDYNSDERRADASRISSSRPVNQLHAYRSIPSRIHTDPYLHRLRLVSDNSMAGKDLKGDATSLAGTLRELTSRSMALAVIPTRPIPSRTPFQPDIVETIVIALDCAVFATTNTTSSPPSLCWGSDSPSPRANISRRSRTP</sequence>
<name>A0ABQ0L9I4_MYCCL</name>
<accession>A0ABQ0L9I4</accession>
<keyword evidence="3" id="KW-1185">Reference proteome</keyword>
<dbReference type="EMBL" id="DF843998">
    <property type="protein sequence ID" value="GAT47781.1"/>
    <property type="molecule type" value="Genomic_DNA"/>
</dbReference>
<gene>
    <name evidence="2" type="ORF">MCHLO_05224</name>
</gene>
<dbReference type="Proteomes" id="UP000815677">
    <property type="component" value="Unassembled WGS sequence"/>
</dbReference>